<evidence type="ECO:0000313" key="1">
    <source>
        <dbReference type="EMBL" id="JAH46567.1"/>
    </source>
</evidence>
<organism evidence="1">
    <name type="scientific">Anguilla anguilla</name>
    <name type="common">European freshwater eel</name>
    <name type="synonym">Muraena anguilla</name>
    <dbReference type="NCBI Taxonomy" id="7936"/>
    <lineage>
        <taxon>Eukaryota</taxon>
        <taxon>Metazoa</taxon>
        <taxon>Chordata</taxon>
        <taxon>Craniata</taxon>
        <taxon>Vertebrata</taxon>
        <taxon>Euteleostomi</taxon>
        <taxon>Actinopterygii</taxon>
        <taxon>Neopterygii</taxon>
        <taxon>Teleostei</taxon>
        <taxon>Anguilliformes</taxon>
        <taxon>Anguillidae</taxon>
        <taxon>Anguilla</taxon>
    </lineage>
</organism>
<accession>A0A0E9SZ75</accession>
<reference evidence="1" key="2">
    <citation type="journal article" date="2015" name="Fish Shellfish Immunol.">
        <title>Early steps in the European eel (Anguilla anguilla)-Vibrio vulnificus interaction in the gills: Role of the RtxA13 toxin.</title>
        <authorList>
            <person name="Callol A."/>
            <person name="Pajuelo D."/>
            <person name="Ebbesson L."/>
            <person name="Teles M."/>
            <person name="MacKenzie S."/>
            <person name="Amaro C."/>
        </authorList>
    </citation>
    <scope>NUCLEOTIDE SEQUENCE</scope>
</reference>
<dbReference type="EMBL" id="GBXM01062010">
    <property type="protein sequence ID" value="JAH46567.1"/>
    <property type="molecule type" value="Transcribed_RNA"/>
</dbReference>
<protein>
    <submittedName>
        <fullName evidence="1">Uncharacterized protein</fullName>
    </submittedName>
</protein>
<reference evidence="1" key="1">
    <citation type="submission" date="2014-11" db="EMBL/GenBank/DDBJ databases">
        <authorList>
            <person name="Amaro Gonzalez C."/>
        </authorList>
    </citation>
    <scope>NUCLEOTIDE SEQUENCE</scope>
</reference>
<proteinExistence type="predicted"/>
<sequence>MSMSENCFIPSIPLFKSGEVNTFPSNNSGTQLFILLVPPQLTA</sequence>
<name>A0A0E9SZ75_ANGAN</name>
<dbReference type="AlphaFoldDB" id="A0A0E9SZ75"/>